<reference evidence="1" key="1">
    <citation type="submission" date="2014-09" db="EMBL/GenBank/DDBJ databases">
        <authorList>
            <person name="Magalhaes I.L.F."/>
            <person name="Oliveira U."/>
            <person name="Santos F.R."/>
            <person name="Vidigal T.H.D.A."/>
            <person name="Brescovit A.D."/>
            <person name="Santos A.J."/>
        </authorList>
    </citation>
    <scope>NUCLEOTIDE SEQUENCE</scope>
    <source>
        <tissue evidence="1">Shoot tissue taken approximately 20 cm above the soil surface</tissue>
    </source>
</reference>
<accession>A0A0A8Y173</accession>
<evidence type="ECO:0000313" key="1">
    <source>
        <dbReference type="EMBL" id="JAD18755.1"/>
    </source>
</evidence>
<dbReference type="EMBL" id="GBRH01279140">
    <property type="protein sequence ID" value="JAD18755.1"/>
    <property type="molecule type" value="Transcribed_RNA"/>
</dbReference>
<sequence>MSRWPPATRPACPRRCPGFAVSSSLHMTSAEPYGESGKRIGSLRFLRRLPIRMSPLPPHRPATSPPAPVAGPHLLNEILAHLLASSSVLRLLPIAPAHFDAVARGREESTM</sequence>
<name>A0A0A8Y173_ARUDO</name>
<proteinExistence type="predicted"/>
<organism evidence="1">
    <name type="scientific">Arundo donax</name>
    <name type="common">Giant reed</name>
    <name type="synonym">Donax arundinaceus</name>
    <dbReference type="NCBI Taxonomy" id="35708"/>
    <lineage>
        <taxon>Eukaryota</taxon>
        <taxon>Viridiplantae</taxon>
        <taxon>Streptophyta</taxon>
        <taxon>Embryophyta</taxon>
        <taxon>Tracheophyta</taxon>
        <taxon>Spermatophyta</taxon>
        <taxon>Magnoliopsida</taxon>
        <taxon>Liliopsida</taxon>
        <taxon>Poales</taxon>
        <taxon>Poaceae</taxon>
        <taxon>PACMAD clade</taxon>
        <taxon>Arundinoideae</taxon>
        <taxon>Arundineae</taxon>
        <taxon>Arundo</taxon>
    </lineage>
</organism>
<dbReference type="AlphaFoldDB" id="A0A0A8Y173"/>
<reference evidence="1" key="2">
    <citation type="journal article" date="2015" name="Data Brief">
        <title>Shoot transcriptome of the giant reed, Arundo donax.</title>
        <authorList>
            <person name="Barrero R.A."/>
            <person name="Guerrero F.D."/>
            <person name="Moolhuijzen P."/>
            <person name="Goolsby J.A."/>
            <person name="Tidwell J."/>
            <person name="Bellgard S.E."/>
            <person name="Bellgard M.I."/>
        </authorList>
    </citation>
    <scope>NUCLEOTIDE SEQUENCE</scope>
    <source>
        <tissue evidence="1">Shoot tissue taken approximately 20 cm above the soil surface</tissue>
    </source>
</reference>
<protein>
    <submittedName>
        <fullName evidence="1">Uncharacterized protein</fullName>
    </submittedName>
</protein>